<evidence type="ECO:0000313" key="2">
    <source>
        <dbReference type="EMBL" id="BBZ09151.1"/>
    </source>
</evidence>
<dbReference type="EMBL" id="LQOS01000013">
    <property type="protein sequence ID" value="ORV44376.1"/>
    <property type="molecule type" value="Genomic_DNA"/>
</dbReference>
<reference evidence="2 5" key="2">
    <citation type="journal article" date="2019" name="Emerg. Microbes Infect.">
        <title>Comprehensive subspecies identification of 175 nontuberculous mycobacteria species based on 7547 genomic profiles.</title>
        <authorList>
            <person name="Matsumoto Y."/>
            <person name="Kinjo T."/>
            <person name="Motooka D."/>
            <person name="Nabeya D."/>
            <person name="Jung N."/>
            <person name="Uechi K."/>
            <person name="Horii T."/>
            <person name="Iida T."/>
            <person name="Fujita J."/>
            <person name="Nakamura S."/>
        </authorList>
    </citation>
    <scope>NUCLEOTIDE SEQUENCE [LARGE SCALE GENOMIC DNA]</scope>
    <source>
        <strain evidence="2 5">JCM 12405</strain>
    </source>
</reference>
<accession>A0A1X1TIQ0</accession>
<name>A0A1X1TIQ0_9MYCO</name>
<evidence type="ECO:0000313" key="5">
    <source>
        <dbReference type="Proteomes" id="UP000467201"/>
    </source>
</evidence>
<dbReference type="KEGG" id="mdr:MDOR_33200"/>
<keyword evidence="4" id="KW-1185">Reference proteome</keyword>
<proteinExistence type="predicted"/>
<evidence type="ECO:0000313" key="4">
    <source>
        <dbReference type="Proteomes" id="UP000193564"/>
    </source>
</evidence>
<dbReference type="EMBL" id="AP022605">
    <property type="protein sequence ID" value="BBZ09151.1"/>
    <property type="molecule type" value="Genomic_DNA"/>
</dbReference>
<sequence>MYKQGRAAAGAWLDTHLTGAGNVLDIERVQLFLTELVPRTARPAITACAAAGGPGRFPARSFDLKLPPWQLMVTGQLTGPGLDARRWLERAGPAVDPGRCRPPDDRYRDRAQPP</sequence>
<organism evidence="3 4">
    <name type="scientific">Mycolicibacterium doricum</name>
    <dbReference type="NCBI Taxonomy" id="126673"/>
    <lineage>
        <taxon>Bacteria</taxon>
        <taxon>Bacillati</taxon>
        <taxon>Actinomycetota</taxon>
        <taxon>Actinomycetes</taxon>
        <taxon>Mycobacteriales</taxon>
        <taxon>Mycobacteriaceae</taxon>
        <taxon>Mycolicibacterium</taxon>
    </lineage>
</organism>
<evidence type="ECO:0000313" key="3">
    <source>
        <dbReference type="EMBL" id="ORV44376.1"/>
    </source>
</evidence>
<evidence type="ECO:0000256" key="1">
    <source>
        <dbReference type="SAM" id="MobiDB-lite"/>
    </source>
</evidence>
<gene>
    <name evidence="3" type="ORF">AWC01_03635</name>
    <name evidence="2" type="ORF">MDOR_33200</name>
</gene>
<reference evidence="2" key="3">
    <citation type="submission" date="2020-02" db="EMBL/GenBank/DDBJ databases">
        <authorList>
            <person name="Matsumoto Y."/>
            <person name="Motooka D."/>
            <person name="Nakamura S."/>
        </authorList>
    </citation>
    <scope>NUCLEOTIDE SEQUENCE</scope>
    <source>
        <strain evidence="2">JCM 12405</strain>
    </source>
</reference>
<protein>
    <submittedName>
        <fullName evidence="3">Uncharacterized protein</fullName>
    </submittedName>
</protein>
<feature type="region of interest" description="Disordered" evidence="1">
    <location>
        <begin position="93"/>
        <end position="114"/>
    </location>
</feature>
<dbReference type="Proteomes" id="UP000193564">
    <property type="component" value="Unassembled WGS sequence"/>
</dbReference>
<feature type="compositionally biased region" description="Basic and acidic residues" evidence="1">
    <location>
        <begin position="98"/>
        <end position="114"/>
    </location>
</feature>
<dbReference type="STRING" id="126673.AWC01_03635"/>
<dbReference type="Proteomes" id="UP000467201">
    <property type="component" value="Chromosome"/>
</dbReference>
<dbReference type="AlphaFoldDB" id="A0A1X1TIQ0"/>
<reference evidence="3 4" key="1">
    <citation type="submission" date="2016-01" db="EMBL/GenBank/DDBJ databases">
        <title>The new phylogeny of the genus Mycobacterium.</title>
        <authorList>
            <person name="Tarcisio F."/>
            <person name="Conor M."/>
            <person name="Antonella G."/>
            <person name="Elisabetta G."/>
            <person name="Giulia F.S."/>
            <person name="Sara T."/>
            <person name="Anna F."/>
            <person name="Clotilde B."/>
            <person name="Roberto B."/>
            <person name="Veronica D.S."/>
            <person name="Fabio R."/>
            <person name="Monica P."/>
            <person name="Olivier J."/>
            <person name="Enrico T."/>
            <person name="Nicola S."/>
        </authorList>
    </citation>
    <scope>NUCLEOTIDE SEQUENCE [LARGE SCALE GENOMIC DNA]</scope>
    <source>
        <strain evidence="3 4">DSM 44339</strain>
    </source>
</reference>